<dbReference type="InterPro" id="IPR004507">
    <property type="entry name" value="UbiX-like"/>
</dbReference>
<proteinExistence type="predicted"/>
<sequence>MKLFLGITGASGCVIGLRLAEVLKSLGHEIYVSISDEALTVAEYECISRHWFSEKLKSLSIAVYREGDIGADIGSSSNALDSYVIAPASIKTMAMVVNGIAENLIVRAALIGLRMRKPVVAVVREAPLGIVELSILLKAARLGIHVIPAVIGFYTYPQTIKDVVDFIVGKVLDVLGIKHDLYRRWKGSRAPLYPDPCEVLYGSASSSDSP</sequence>
<organism evidence="6">
    <name type="scientific">Ignisphaera aggregans</name>
    <dbReference type="NCBI Taxonomy" id="334771"/>
    <lineage>
        <taxon>Archaea</taxon>
        <taxon>Thermoproteota</taxon>
        <taxon>Thermoprotei</taxon>
        <taxon>Desulfurococcales</taxon>
        <taxon>Desulfurococcaceae</taxon>
        <taxon>Ignisphaera</taxon>
    </lineage>
</organism>
<dbReference type="NCBIfam" id="TIGR00421">
    <property type="entry name" value="ubiX_pad"/>
    <property type="match status" value="1"/>
</dbReference>
<feature type="domain" description="Flavoprotein" evidence="5">
    <location>
        <begin position="1"/>
        <end position="175"/>
    </location>
</feature>
<protein>
    <submittedName>
        <fullName evidence="6">UbiX family flavin prenyltransferase</fullName>
    </submittedName>
</protein>
<keyword evidence="2" id="KW-0285">Flavoprotein</keyword>
<name>A0A7J2U149_9CREN</name>
<keyword evidence="1" id="KW-0637">Prenyltransferase</keyword>
<keyword evidence="3" id="KW-0288">FMN</keyword>
<keyword evidence="4 6" id="KW-0808">Transferase</keyword>
<dbReference type="GO" id="GO:0004659">
    <property type="term" value="F:prenyltransferase activity"/>
    <property type="evidence" value="ECO:0007669"/>
    <property type="project" value="UniProtKB-KW"/>
</dbReference>
<evidence type="ECO:0000259" key="5">
    <source>
        <dbReference type="Pfam" id="PF02441"/>
    </source>
</evidence>
<gene>
    <name evidence="6" type="ORF">ENO26_02370</name>
</gene>
<dbReference type="Pfam" id="PF02441">
    <property type="entry name" value="Flavoprotein"/>
    <property type="match status" value="1"/>
</dbReference>
<comment type="caution">
    <text evidence="6">The sequence shown here is derived from an EMBL/GenBank/DDBJ whole genome shotgun (WGS) entry which is preliminary data.</text>
</comment>
<evidence type="ECO:0000256" key="1">
    <source>
        <dbReference type="ARBA" id="ARBA00022602"/>
    </source>
</evidence>
<evidence type="ECO:0000256" key="4">
    <source>
        <dbReference type="ARBA" id="ARBA00022679"/>
    </source>
</evidence>
<evidence type="ECO:0000313" key="6">
    <source>
        <dbReference type="EMBL" id="HEM66406.1"/>
    </source>
</evidence>
<dbReference type="InterPro" id="IPR003382">
    <property type="entry name" value="Flavoprotein"/>
</dbReference>
<evidence type="ECO:0000256" key="3">
    <source>
        <dbReference type="ARBA" id="ARBA00022643"/>
    </source>
</evidence>
<dbReference type="SUPFAM" id="SSF52507">
    <property type="entry name" value="Homo-oligomeric flavin-containing Cys decarboxylases, HFCD"/>
    <property type="match status" value="1"/>
</dbReference>
<reference evidence="6" key="1">
    <citation type="journal article" date="2020" name="mSystems">
        <title>Genome- and Community-Level Interaction Insights into Carbon Utilization and Element Cycling Functions of Hydrothermarchaeota in Hydrothermal Sediment.</title>
        <authorList>
            <person name="Zhou Z."/>
            <person name="Liu Y."/>
            <person name="Xu W."/>
            <person name="Pan J."/>
            <person name="Luo Z.H."/>
            <person name="Li M."/>
        </authorList>
    </citation>
    <scope>NUCLEOTIDE SEQUENCE [LARGE SCALE GENOMIC DNA]</scope>
    <source>
        <strain evidence="6">SpSt-125</strain>
    </source>
</reference>
<evidence type="ECO:0000256" key="2">
    <source>
        <dbReference type="ARBA" id="ARBA00022630"/>
    </source>
</evidence>
<dbReference type="AlphaFoldDB" id="A0A7J2U149"/>
<dbReference type="EMBL" id="DSEU01000012">
    <property type="protein sequence ID" value="HEM66406.1"/>
    <property type="molecule type" value="Genomic_DNA"/>
</dbReference>
<dbReference type="Gene3D" id="3.40.50.1950">
    <property type="entry name" value="Flavin prenyltransferase-like"/>
    <property type="match status" value="1"/>
</dbReference>
<accession>A0A7J2U149</accession>
<dbReference type="InterPro" id="IPR036551">
    <property type="entry name" value="Flavin_trans-like"/>
</dbReference>